<evidence type="ECO:0000256" key="3">
    <source>
        <dbReference type="ARBA" id="ARBA00023163"/>
    </source>
</evidence>
<organism evidence="5 6">
    <name type="scientific">Actibacterium pelagium</name>
    <dbReference type="NCBI Taxonomy" id="2029103"/>
    <lineage>
        <taxon>Bacteria</taxon>
        <taxon>Pseudomonadati</taxon>
        <taxon>Pseudomonadota</taxon>
        <taxon>Alphaproteobacteria</taxon>
        <taxon>Rhodobacterales</taxon>
        <taxon>Roseobacteraceae</taxon>
        <taxon>Actibacterium</taxon>
    </lineage>
</organism>
<evidence type="ECO:0000313" key="6">
    <source>
        <dbReference type="Proteomes" id="UP000606730"/>
    </source>
</evidence>
<dbReference type="PANTHER" id="PTHR43537">
    <property type="entry name" value="TRANSCRIPTIONAL REGULATOR, GNTR FAMILY"/>
    <property type="match status" value="1"/>
</dbReference>
<dbReference type="InterPro" id="IPR036390">
    <property type="entry name" value="WH_DNA-bd_sf"/>
</dbReference>
<evidence type="ECO:0000313" key="5">
    <source>
        <dbReference type="EMBL" id="GGE48350.1"/>
    </source>
</evidence>
<keyword evidence="6" id="KW-1185">Reference proteome</keyword>
<dbReference type="SUPFAM" id="SSF48008">
    <property type="entry name" value="GntR ligand-binding domain-like"/>
    <property type="match status" value="1"/>
</dbReference>
<gene>
    <name evidence="5" type="ORF">GCM10011517_15230</name>
</gene>
<dbReference type="OrthoDB" id="9815654at2"/>
<dbReference type="SMART" id="SM00345">
    <property type="entry name" value="HTH_GNTR"/>
    <property type="match status" value="1"/>
</dbReference>
<dbReference type="InterPro" id="IPR000524">
    <property type="entry name" value="Tscrpt_reg_HTH_GntR"/>
</dbReference>
<protein>
    <submittedName>
        <fullName evidence="5">GntR family transcriptional regulator</fullName>
    </submittedName>
</protein>
<reference evidence="5" key="1">
    <citation type="journal article" date="2014" name="Int. J. Syst. Evol. Microbiol.">
        <title>Complete genome sequence of Corynebacterium casei LMG S-19264T (=DSM 44701T), isolated from a smear-ripened cheese.</title>
        <authorList>
            <consortium name="US DOE Joint Genome Institute (JGI-PGF)"/>
            <person name="Walter F."/>
            <person name="Albersmeier A."/>
            <person name="Kalinowski J."/>
            <person name="Ruckert C."/>
        </authorList>
    </citation>
    <scope>NUCLEOTIDE SEQUENCE</scope>
    <source>
        <strain evidence="5">CGMCC 1.16012</strain>
    </source>
</reference>
<dbReference type="Pfam" id="PF00392">
    <property type="entry name" value="GntR"/>
    <property type="match status" value="1"/>
</dbReference>
<dbReference type="AlphaFoldDB" id="A0A917AF64"/>
<name>A0A917AF64_9RHOB</name>
<dbReference type="InterPro" id="IPR008920">
    <property type="entry name" value="TF_FadR/GntR_C"/>
</dbReference>
<dbReference type="Gene3D" id="1.10.10.10">
    <property type="entry name" value="Winged helix-like DNA-binding domain superfamily/Winged helix DNA-binding domain"/>
    <property type="match status" value="1"/>
</dbReference>
<dbReference type="GO" id="GO:0003700">
    <property type="term" value="F:DNA-binding transcription factor activity"/>
    <property type="evidence" value="ECO:0007669"/>
    <property type="project" value="InterPro"/>
</dbReference>
<keyword evidence="2" id="KW-0238">DNA-binding</keyword>
<dbReference type="PROSITE" id="PS50949">
    <property type="entry name" value="HTH_GNTR"/>
    <property type="match status" value="1"/>
</dbReference>
<dbReference type="Gene3D" id="1.20.120.530">
    <property type="entry name" value="GntR ligand-binding domain-like"/>
    <property type="match status" value="1"/>
</dbReference>
<dbReference type="PANTHER" id="PTHR43537:SF39">
    <property type="entry name" value="HTH-TYPE TRANSCRIPTIONAL REGULATOR MCBR"/>
    <property type="match status" value="1"/>
</dbReference>
<dbReference type="SUPFAM" id="SSF46785">
    <property type="entry name" value="Winged helix' DNA-binding domain"/>
    <property type="match status" value="1"/>
</dbReference>
<evidence type="ECO:0000256" key="2">
    <source>
        <dbReference type="ARBA" id="ARBA00023125"/>
    </source>
</evidence>
<evidence type="ECO:0000256" key="1">
    <source>
        <dbReference type="ARBA" id="ARBA00023015"/>
    </source>
</evidence>
<dbReference type="InterPro" id="IPR036388">
    <property type="entry name" value="WH-like_DNA-bd_sf"/>
</dbReference>
<dbReference type="Pfam" id="PF07729">
    <property type="entry name" value="FCD"/>
    <property type="match status" value="1"/>
</dbReference>
<dbReference type="Proteomes" id="UP000606730">
    <property type="component" value="Unassembled WGS sequence"/>
</dbReference>
<feature type="domain" description="HTH gntR-type" evidence="4">
    <location>
        <begin position="7"/>
        <end position="74"/>
    </location>
</feature>
<reference evidence="5" key="2">
    <citation type="submission" date="2020-09" db="EMBL/GenBank/DDBJ databases">
        <authorList>
            <person name="Sun Q."/>
            <person name="Zhou Y."/>
        </authorList>
    </citation>
    <scope>NUCLEOTIDE SEQUENCE</scope>
    <source>
        <strain evidence="5">CGMCC 1.16012</strain>
    </source>
</reference>
<sequence>MTESKKIPEHQAIYEKLRDAILVGKFAPGEPLTIQGLAERYGAGMTPVRESIRRLTAEHALQTLGNRRVIVPELTRRQIEDIYFLRLTIEPELASKATKLMSEHDLKMLAAVDKEVDLAIERGDVETYLERNRAFHFSIYDCADAPVLLRCVQSLWVQIGPSQRVVCGRYGTASLPDKHSELLSAFRAQDPRAAAIAMREDLEQGMDLICQSSAD</sequence>
<dbReference type="RefSeq" id="WP_095595686.1">
    <property type="nucleotide sequence ID" value="NZ_BMKN01000001.1"/>
</dbReference>
<dbReference type="InterPro" id="IPR011711">
    <property type="entry name" value="GntR_C"/>
</dbReference>
<dbReference type="SMART" id="SM00895">
    <property type="entry name" value="FCD"/>
    <property type="match status" value="1"/>
</dbReference>
<dbReference type="EMBL" id="BMKN01000001">
    <property type="protein sequence ID" value="GGE48350.1"/>
    <property type="molecule type" value="Genomic_DNA"/>
</dbReference>
<keyword evidence="1" id="KW-0805">Transcription regulation</keyword>
<keyword evidence="3" id="KW-0804">Transcription</keyword>
<accession>A0A917AF64</accession>
<comment type="caution">
    <text evidence="5">The sequence shown here is derived from an EMBL/GenBank/DDBJ whole genome shotgun (WGS) entry which is preliminary data.</text>
</comment>
<dbReference type="GO" id="GO:0003677">
    <property type="term" value="F:DNA binding"/>
    <property type="evidence" value="ECO:0007669"/>
    <property type="project" value="UniProtKB-KW"/>
</dbReference>
<proteinExistence type="predicted"/>
<evidence type="ECO:0000259" key="4">
    <source>
        <dbReference type="PROSITE" id="PS50949"/>
    </source>
</evidence>